<evidence type="ECO:0000256" key="2">
    <source>
        <dbReference type="ARBA" id="ARBA00014165"/>
    </source>
</evidence>
<dbReference type="InterPro" id="IPR012547">
    <property type="entry name" value="PDDEXK_9"/>
</dbReference>
<comment type="caution">
    <text evidence="7">The sequence shown here is derived from an EMBL/GenBank/DDBJ whole genome shotgun (WGS) entry which is preliminary data.</text>
</comment>
<dbReference type="GO" id="GO:0006006">
    <property type="term" value="P:glucose metabolic process"/>
    <property type="evidence" value="ECO:0007669"/>
    <property type="project" value="TreeGrafter"/>
</dbReference>
<dbReference type="Gene3D" id="2.70.98.10">
    <property type="match status" value="1"/>
</dbReference>
<dbReference type="EMBL" id="WNME01000021">
    <property type="protein sequence ID" value="MUB66091.1"/>
    <property type="molecule type" value="Genomic_DNA"/>
</dbReference>
<evidence type="ECO:0000313" key="7">
    <source>
        <dbReference type="EMBL" id="MUB66091.1"/>
    </source>
</evidence>
<evidence type="ECO:0000256" key="4">
    <source>
        <dbReference type="ARBA" id="ARBA00023277"/>
    </source>
</evidence>
<evidence type="ECO:0000256" key="5">
    <source>
        <dbReference type="ARBA" id="ARBA00032300"/>
    </source>
</evidence>
<reference evidence="7 8" key="1">
    <citation type="submission" date="2019-09" db="EMBL/GenBank/DDBJ databases">
        <title>Draft genome sequencing of Hungatella hathewayi 123Y-2.</title>
        <authorList>
            <person name="Lv Q."/>
            <person name="Li S."/>
        </authorList>
    </citation>
    <scope>NUCLEOTIDE SEQUENCE [LARGE SCALE GENOMIC DNA]</scope>
    <source>
        <strain evidence="7 8">123Y-2</strain>
    </source>
</reference>
<dbReference type="PANTHER" id="PTHR10091:SF0">
    <property type="entry name" value="GALACTOSE MUTAROTASE"/>
    <property type="match status" value="1"/>
</dbReference>
<dbReference type="PROSITE" id="PS00545">
    <property type="entry name" value="ALDOSE_1_EPIMERASE"/>
    <property type="match status" value="1"/>
</dbReference>
<dbReference type="InterPro" id="IPR014718">
    <property type="entry name" value="GH-type_carb-bd"/>
</dbReference>
<evidence type="ECO:0000256" key="3">
    <source>
        <dbReference type="ARBA" id="ARBA00023235"/>
    </source>
</evidence>
<keyword evidence="3 7" id="KW-0413">Isomerase</keyword>
<dbReference type="NCBIfam" id="NF008277">
    <property type="entry name" value="PRK11055.1"/>
    <property type="match status" value="1"/>
</dbReference>
<dbReference type="InterPro" id="IPR018052">
    <property type="entry name" value="Ald1_epimerase_CS"/>
</dbReference>
<sequence>MIGVLNNLRDYLVKSNRESVTGRLDILVCSSNVSKTPVIMELKVLPTYKNMESTCDMAIRQIEEKAYDSSLPEEGYTEVLFYGIAFYLTHRIKKAILTLTLMERKSIMNRTVFGVVDGEKEVSLFTLKNRNGMEITVSDLGAVLTRVIVPDQEGQPRDVVLGYGSANEYRKNTSTYFGSTIGRNGNRLEGAAVTLEGKVFCMTPNEGKNNLHSGPDGYQIRLWNVKEPAEGRNEVTFVLESPDGDQGFPGNLELSVTYALTEDNEICITYKGVSDAETVFNPTNHSYFNLNGHDSGTILNHVLTLMADFYTPVRDSASIPTGETADVTGTPMDFRQGKAIGAEIDADYEQLQFTGGYDHNFVISQSAGSGSRMGLSKAAVVTSPESGISMEVETDRPGVQLYAGNFLNEEPGKDGVKYGKRCGFCLETQYFPNAANEPAFESPIIKANEPCVTKTVYRFKSRGLKQGGEDR</sequence>
<dbReference type="CDD" id="cd09019">
    <property type="entry name" value="galactose_mutarotase_like"/>
    <property type="match status" value="1"/>
</dbReference>
<dbReference type="GO" id="GO:0030246">
    <property type="term" value="F:carbohydrate binding"/>
    <property type="evidence" value="ECO:0007669"/>
    <property type="project" value="InterPro"/>
</dbReference>
<dbReference type="Pfam" id="PF08011">
    <property type="entry name" value="PDDEXK_9"/>
    <property type="match status" value="1"/>
</dbReference>
<dbReference type="AlphaFoldDB" id="A0AAW9WNF1"/>
<dbReference type="GO" id="GO:0004034">
    <property type="term" value="F:aldose 1-epimerase activity"/>
    <property type="evidence" value="ECO:0007669"/>
    <property type="project" value="TreeGrafter"/>
</dbReference>
<name>A0AAW9WNF1_9FIRM</name>
<proteinExistence type="inferred from homology"/>
<dbReference type="InterPro" id="IPR008183">
    <property type="entry name" value="Aldose_1/G6P_1-epimerase"/>
</dbReference>
<evidence type="ECO:0000313" key="8">
    <source>
        <dbReference type="Proteomes" id="UP000434223"/>
    </source>
</evidence>
<evidence type="ECO:0000256" key="1">
    <source>
        <dbReference type="ARBA" id="ARBA00006206"/>
    </source>
</evidence>
<dbReference type="InterPro" id="IPR047215">
    <property type="entry name" value="Galactose_mutarotase-like"/>
</dbReference>
<dbReference type="GO" id="GO:0033499">
    <property type="term" value="P:galactose catabolic process via UDP-galactose, Leloir pathway"/>
    <property type="evidence" value="ECO:0007669"/>
    <property type="project" value="TreeGrafter"/>
</dbReference>
<accession>A0AAW9WNF1</accession>
<evidence type="ECO:0000256" key="6">
    <source>
        <dbReference type="ARBA" id="ARBA00033373"/>
    </source>
</evidence>
<organism evidence="7 8">
    <name type="scientific">Hungatella hathewayi</name>
    <dbReference type="NCBI Taxonomy" id="154046"/>
    <lineage>
        <taxon>Bacteria</taxon>
        <taxon>Bacillati</taxon>
        <taxon>Bacillota</taxon>
        <taxon>Clostridia</taxon>
        <taxon>Lachnospirales</taxon>
        <taxon>Lachnospiraceae</taxon>
        <taxon>Hungatella</taxon>
    </lineage>
</organism>
<gene>
    <name evidence="7" type="ORF">GNE07_24010</name>
</gene>
<dbReference type="Proteomes" id="UP000434223">
    <property type="component" value="Unassembled WGS sequence"/>
</dbReference>
<dbReference type="PANTHER" id="PTHR10091">
    <property type="entry name" value="ALDOSE-1-EPIMERASE"/>
    <property type="match status" value="1"/>
</dbReference>
<protein>
    <recommendedName>
        <fullName evidence="2">Aldose 1-epimerase</fullName>
    </recommendedName>
    <alternativeName>
        <fullName evidence="6">Galactose mutarotase</fullName>
    </alternativeName>
    <alternativeName>
        <fullName evidence="5">Type-1 mutarotase</fullName>
    </alternativeName>
</protein>
<keyword evidence="4" id="KW-0119">Carbohydrate metabolism</keyword>
<comment type="similarity">
    <text evidence="1">Belongs to the aldose epimerase family.</text>
</comment>
<dbReference type="Pfam" id="PF01263">
    <property type="entry name" value="Aldose_epim"/>
    <property type="match status" value="1"/>
</dbReference>
<dbReference type="InterPro" id="IPR011013">
    <property type="entry name" value="Gal_mutarotase_sf_dom"/>
</dbReference>
<dbReference type="SUPFAM" id="SSF74650">
    <property type="entry name" value="Galactose mutarotase-like"/>
    <property type="match status" value="1"/>
</dbReference>